<evidence type="ECO:0000256" key="3">
    <source>
        <dbReference type="ARBA" id="ARBA00023052"/>
    </source>
</evidence>
<name>A0A1G8C9H4_9ACTN</name>
<evidence type="ECO:0000256" key="2">
    <source>
        <dbReference type="ARBA" id="ARBA00007131"/>
    </source>
</evidence>
<dbReference type="CDD" id="cd07033">
    <property type="entry name" value="TPP_PYR_DXS_TK_like"/>
    <property type="match status" value="1"/>
</dbReference>
<dbReference type="Pfam" id="PF02779">
    <property type="entry name" value="Transket_pyr"/>
    <property type="match status" value="1"/>
</dbReference>
<dbReference type="AlphaFoldDB" id="A0A1G8C9H4"/>
<dbReference type="STRING" id="504805.SAMN05421505_115103"/>
<dbReference type="Pfam" id="PF02780">
    <property type="entry name" value="Transketolase_C"/>
    <property type="match status" value="1"/>
</dbReference>
<feature type="domain" description="Transketolase-like pyrimidine-binding" evidence="4">
    <location>
        <begin position="7"/>
        <end position="171"/>
    </location>
</feature>
<comment type="cofactor">
    <cofactor evidence="1">
        <name>thiamine diphosphate</name>
        <dbReference type="ChEBI" id="CHEBI:58937"/>
    </cofactor>
</comment>
<dbReference type="RefSeq" id="WP_093171538.1">
    <property type="nucleotide sequence ID" value="NZ_FNCN01000015.1"/>
</dbReference>
<dbReference type="Gene3D" id="3.40.50.970">
    <property type="match status" value="1"/>
</dbReference>
<keyword evidence="3" id="KW-0786">Thiamine pyrophosphate</keyword>
<dbReference type="OrthoDB" id="8732661at2"/>
<dbReference type="SUPFAM" id="SSF52922">
    <property type="entry name" value="TK C-terminal domain-like"/>
    <property type="match status" value="1"/>
</dbReference>
<dbReference type="Proteomes" id="UP000198923">
    <property type="component" value="Unassembled WGS sequence"/>
</dbReference>
<keyword evidence="6" id="KW-1185">Reference proteome</keyword>
<evidence type="ECO:0000313" key="5">
    <source>
        <dbReference type="EMBL" id="SDH42035.1"/>
    </source>
</evidence>
<dbReference type="GO" id="GO:0000287">
    <property type="term" value="F:magnesium ion binding"/>
    <property type="evidence" value="ECO:0007669"/>
    <property type="project" value="UniProtKB-ARBA"/>
</dbReference>
<accession>A0A1G8C9H4</accession>
<evidence type="ECO:0000313" key="6">
    <source>
        <dbReference type="Proteomes" id="UP000198923"/>
    </source>
</evidence>
<evidence type="ECO:0000256" key="1">
    <source>
        <dbReference type="ARBA" id="ARBA00001964"/>
    </source>
</evidence>
<dbReference type="InterPro" id="IPR051157">
    <property type="entry name" value="PDH/Transketolase"/>
</dbReference>
<dbReference type="SMART" id="SM00861">
    <property type="entry name" value="Transket_pyr"/>
    <property type="match status" value="1"/>
</dbReference>
<dbReference type="InterPro" id="IPR005475">
    <property type="entry name" value="Transketolase-like_Pyr-bd"/>
</dbReference>
<dbReference type="FunFam" id="3.40.50.970:FF:000129">
    <property type="entry name" value="Transketolase"/>
    <property type="match status" value="1"/>
</dbReference>
<protein>
    <submittedName>
        <fullName evidence="5">Transketolase</fullName>
    </submittedName>
</protein>
<evidence type="ECO:0000259" key="4">
    <source>
        <dbReference type="SMART" id="SM00861"/>
    </source>
</evidence>
<proteinExistence type="inferred from homology"/>
<comment type="similarity">
    <text evidence="2">Belongs to the transketolase family.</text>
</comment>
<organism evidence="5 6">
    <name type="scientific">Sinosporangium album</name>
    <dbReference type="NCBI Taxonomy" id="504805"/>
    <lineage>
        <taxon>Bacteria</taxon>
        <taxon>Bacillati</taxon>
        <taxon>Actinomycetota</taxon>
        <taxon>Actinomycetes</taxon>
        <taxon>Streptosporangiales</taxon>
        <taxon>Streptosporangiaceae</taxon>
        <taxon>Sinosporangium</taxon>
    </lineage>
</organism>
<dbReference type="InterPro" id="IPR009014">
    <property type="entry name" value="Transketo_C/PFOR_II"/>
</dbReference>
<sequence>MRKPPYPTVLKPYGQALLDLAKEREEIVCLSGDLTRQCEIDLFRDALPERFINVGMAEANMMGIAGAMARQGLIPFVHTFGVFATRRPFDQIVNAIAYPSLPVRIVGFMPGVSSPGGPSHQAIEDVAIMRALPNMTVIDVADAVEIRKVVPQIVDLPGPVYLRLKRGEIPVIFDDDHEFFLDRAQVLESGEDVAVIANGMMLSSALLAAEALRGAGISVAVVNAPVVKPFDTRTVEAVARGVRAVVTAENHTIVGGLGTAVAETLAEAGLGRPLRRVGLKDTFAEGAKTAPHLFKKYGLSTQDIIDAAWNALGRTDSAPTAAPTPAETGEYAPV</sequence>
<gene>
    <name evidence="5" type="ORF">SAMN05421505_115103</name>
</gene>
<dbReference type="PANTHER" id="PTHR43825:SF1">
    <property type="entry name" value="TRANSKETOLASE-LIKE PYRIMIDINE-BINDING DOMAIN-CONTAINING PROTEIN"/>
    <property type="match status" value="1"/>
</dbReference>
<dbReference type="Gene3D" id="3.40.50.920">
    <property type="match status" value="1"/>
</dbReference>
<reference evidence="5 6" key="1">
    <citation type="submission" date="2016-10" db="EMBL/GenBank/DDBJ databases">
        <authorList>
            <person name="de Groot N.N."/>
        </authorList>
    </citation>
    <scope>NUCLEOTIDE SEQUENCE [LARGE SCALE GENOMIC DNA]</scope>
    <source>
        <strain evidence="5 6">CPCC 201354</strain>
    </source>
</reference>
<dbReference type="EMBL" id="FNCN01000015">
    <property type="protein sequence ID" value="SDH42035.1"/>
    <property type="molecule type" value="Genomic_DNA"/>
</dbReference>
<dbReference type="PANTHER" id="PTHR43825">
    <property type="entry name" value="PYRUVATE DEHYDROGENASE E1 COMPONENT"/>
    <property type="match status" value="1"/>
</dbReference>
<dbReference type="SUPFAM" id="SSF52518">
    <property type="entry name" value="Thiamin diphosphate-binding fold (THDP-binding)"/>
    <property type="match status" value="1"/>
</dbReference>
<dbReference type="InterPro" id="IPR029061">
    <property type="entry name" value="THDP-binding"/>
</dbReference>
<dbReference type="InterPro" id="IPR033248">
    <property type="entry name" value="Transketolase_C"/>
</dbReference>